<comment type="caution">
    <text evidence="2">The sequence shown here is derived from an EMBL/GenBank/DDBJ whole genome shotgun (WGS) entry which is preliminary data.</text>
</comment>
<accession>A0A5B7EQD0</accession>
<dbReference type="Proteomes" id="UP000324222">
    <property type="component" value="Unassembled WGS sequence"/>
</dbReference>
<feature type="region of interest" description="Disordered" evidence="1">
    <location>
        <begin position="25"/>
        <end position="44"/>
    </location>
</feature>
<gene>
    <name evidence="2" type="ORF">E2C01_028579</name>
</gene>
<feature type="region of interest" description="Disordered" evidence="1">
    <location>
        <begin position="57"/>
        <end position="77"/>
    </location>
</feature>
<sequence>MWLGTSWTPGEARAISVPRFLVSVSPRPPPRRLAPPRRHTQARGSLSRLYCTRGFNLAPPPPISTHSLTPVHPREIR</sequence>
<evidence type="ECO:0000313" key="3">
    <source>
        <dbReference type="Proteomes" id="UP000324222"/>
    </source>
</evidence>
<proteinExistence type="predicted"/>
<evidence type="ECO:0000256" key="1">
    <source>
        <dbReference type="SAM" id="MobiDB-lite"/>
    </source>
</evidence>
<evidence type="ECO:0000313" key="2">
    <source>
        <dbReference type="EMBL" id="MPC35163.1"/>
    </source>
</evidence>
<dbReference type="AlphaFoldDB" id="A0A5B7EQD0"/>
<protein>
    <submittedName>
        <fullName evidence="2">Uncharacterized protein</fullName>
    </submittedName>
</protein>
<organism evidence="2 3">
    <name type="scientific">Portunus trituberculatus</name>
    <name type="common">Swimming crab</name>
    <name type="synonym">Neptunus trituberculatus</name>
    <dbReference type="NCBI Taxonomy" id="210409"/>
    <lineage>
        <taxon>Eukaryota</taxon>
        <taxon>Metazoa</taxon>
        <taxon>Ecdysozoa</taxon>
        <taxon>Arthropoda</taxon>
        <taxon>Crustacea</taxon>
        <taxon>Multicrustacea</taxon>
        <taxon>Malacostraca</taxon>
        <taxon>Eumalacostraca</taxon>
        <taxon>Eucarida</taxon>
        <taxon>Decapoda</taxon>
        <taxon>Pleocyemata</taxon>
        <taxon>Brachyura</taxon>
        <taxon>Eubrachyura</taxon>
        <taxon>Portunoidea</taxon>
        <taxon>Portunidae</taxon>
        <taxon>Portuninae</taxon>
        <taxon>Portunus</taxon>
    </lineage>
</organism>
<reference evidence="2 3" key="1">
    <citation type="submission" date="2019-05" db="EMBL/GenBank/DDBJ databases">
        <title>Another draft genome of Portunus trituberculatus and its Hox gene families provides insights of decapod evolution.</title>
        <authorList>
            <person name="Jeong J.-H."/>
            <person name="Song I."/>
            <person name="Kim S."/>
            <person name="Choi T."/>
            <person name="Kim D."/>
            <person name="Ryu S."/>
            <person name="Kim W."/>
        </authorList>
    </citation>
    <scope>NUCLEOTIDE SEQUENCE [LARGE SCALE GENOMIC DNA]</scope>
    <source>
        <tissue evidence="2">Muscle</tissue>
    </source>
</reference>
<name>A0A5B7EQD0_PORTR</name>
<keyword evidence="3" id="KW-1185">Reference proteome</keyword>
<dbReference type="EMBL" id="VSRR010003212">
    <property type="protein sequence ID" value="MPC35163.1"/>
    <property type="molecule type" value="Genomic_DNA"/>
</dbReference>